<dbReference type="InterPro" id="IPR027417">
    <property type="entry name" value="P-loop_NTPase"/>
</dbReference>
<keyword evidence="3" id="KW-0347">Helicase</keyword>
<evidence type="ECO:0000259" key="7">
    <source>
        <dbReference type="Pfam" id="PF13087"/>
    </source>
</evidence>
<dbReference type="PANTHER" id="PTHR10887">
    <property type="entry name" value="DNA2/NAM7 HELICASE FAMILY"/>
    <property type="match status" value="1"/>
</dbReference>
<evidence type="ECO:0000313" key="10">
    <source>
        <dbReference type="Proteomes" id="UP000195402"/>
    </source>
</evidence>
<dbReference type="InterPro" id="IPR047187">
    <property type="entry name" value="SF1_C_Upf1"/>
</dbReference>
<reference evidence="9 10" key="1">
    <citation type="journal article" date="2017" name="Mol. Plant">
        <title>The Genome of Medicinal Plant Macleaya cordata Provides New Insights into Benzylisoquinoline Alkaloids Metabolism.</title>
        <authorList>
            <person name="Liu X."/>
            <person name="Liu Y."/>
            <person name="Huang P."/>
            <person name="Ma Y."/>
            <person name="Qing Z."/>
            <person name="Tang Q."/>
            <person name="Cao H."/>
            <person name="Cheng P."/>
            <person name="Zheng Y."/>
            <person name="Yuan Z."/>
            <person name="Zhou Y."/>
            <person name="Liu J."/>
            <person name="Tang Z."/>
            <person name="Zhuo Y."/>
            <person name="Zhang Y."/>
            <person name="Yu L."/>
            <person name="Huang J."/>
            <person name="Yang P."/>
            <person name="Peng Q."/>
            <person name="Zhang J."/>
            <person name="Jiang W."/>
            <person name="Zhang Z."/>
            <person name="Lin K."/>
            <person name="Ro D.K."/>
            <person name="Chen X."/>
            <person name="Xiong X."/>
            <person name="Shang Y."/>
            <person name="Huang S."/>
            <person name="Zeng J."/>
        </authorList>
    </citation>
    <scope>NUCLEOTIDE SEQUENCE [LARGE SCALE GENOMIC DNA]</scope>
    <source>
        <strain evidence="10">cv. BLH2017</strain>
        <tissue evidence="9">Root</tissue>
    </source>
</reference>
<evidence type="ECO:0000256" key="1">
    <source>
        <dbReference type="ARBA" id="ARBA00022741"/>
    </source>
</evidence>
<evidence type="ECO:0000313" key="9">
    <source>
        <dbReference type="EMBL" id="OVA00394.1"/>
    </source>
</evidence>
<accession>A0A200PQA1</accession>
<keyword evidence="4" id="KW-0067">ATP-binding</keyword>
<dbReference type="Pfam" id="PF13087">
    <property type="entry name" value="AAA_12"/>
    <property type="match status" value="1"/>
</dbReference>
<dbReference type="InterPro" id="IPR045529">
    <property type="entry name" value="DUF6469"/>
</dbReference>
<proteinExistence type="predicted"/>
<comment type="caution">
    <text evidence="9">The sequence shown here is derived from an EMBL/GenBank/DDBJ whole genome shotgun (WGS) entry which is preliminary data.</text>
</comment>
<protein>
    <recommendedName>
        <fullName evidence="11">Helicase MAGATAMA 3</fullName>
    </recommendedName>
</protein>
<dbReference type="Gene3D" id="3.40.50.300">
    <property type="entry name" value="P-loop containing nucleotide triphosphate hydrolases"/>
    <property type="match status" value="2"/>
</dbReference>
<dbReference type="GO" id="GO:0005524">
    <property type="term" value="F:ATP binding"/>
    <property type="evidence" value="ECO:0007669"/>
    <property type="project" value="UniProtKB-KW"/>
</dbReference>
<evidence type="ECO:0000256" key="2">
    <source>
        <dbReference type="ARBA" id="ARBA00022801"/>
    </source>
</evidence>
<feature type="domain" description="DUF6469" evidence="8">
    <location>
        <begin position="107"/>
        <end position="202"/>
    </location>
</feature>
<dbReference type="GO" id="GO:0016787">
    <property type="term" value="F:hydrolase activity"/>
    <property type="evidence" value="ECO:0007669"/>
    <property type="project" value="UniProtKB-KW"/>
</dbReference>
<dbReference type="Pfam" id="PF13086">
    <property type="entry name" value="AAA_11"/>
    <property type="match status" value="1"/>
</dbReference>
<keyword evidence="1" id="KW-0547">Nucleotide-binding</keyword>
<feature type="region of interest" description="Disordered" evidence="5">
    <location>
        <begin position="1018"/>
        <end position="1039"/>
    </location>
</feature>
<organism evidence="9 10">
    <name type="scientific">Macleaya cordata</name>
    <name type="common">Five-seeded plume-poppy</name>
    <name type="synonym">Bocconia cordata</name>
    <dbReference type="NCBI Taxonomy" id="56857"/>
    <lineage>
        <taxon>Eukaryota</taxon>
        <taxon>Viridiplantae</taxon>
        <taxon>Streptophyta</taxon>
        <taxon>Embryophyta</taxon>
        <taxon>Tracheophyta</taxon>
        <taxon>Spermatophyta</taxon>
        <taxon>Magnoliopsida</taxon>
        <taxon>Ranunculales</taxon>
        <taxon>Papaveraceae</taxon>
        <taxon>Papaveroideae</taxon>
        <taxon>Macleaya</taxon>
    </lineage>
</organism>
<keyword evidence="10" id="KW-1185">Reference proteome</keyword>
<keyword evidence="2" id="KW-0378">Hydrolase</keyword>
<feature type="domain" description="DNA2/NAM7 helicase-like C-terminal" evidence="7">
    <location>
        <begin position="596"/>
        <end position="791"/>
    </location>
</feature>
<dbReference type="InterPro" id="IPR041677">
    <property type="entry name" value="DNA2/NAM7_AAA_11"/>
</dbReference>
<dbReference type="FunFam" id="3.40.50.300:FF:000326">
    <property type="entry name" value="P-loop containing nucleoside triphosphate hydrolase"/>
    <property type="match status" value="1"/>
</dbReference>
<dbReference type="SUPFAM" id="SSF52540">
    <property type="entry name" value="P-loop containing nucleoside triphosphate hydrolases"/>
    <property type="match status" value="1"/>
</dbReference>
<evidence type="ECO:0000256" key="4">
    <source>
        <dbReference type="ARBA" id="ARBA00022840"/>
    </source>
</evidence>
<dbReference type="PANTHER" id="PTHR10887:SF522">
    <property type="entry name" value="P-LOOP CONTAINING NUCLEOSIDE TRIPHOSPHATE HYDROLASES SUPERFAMILY PROTEIN"/>
    <property type="match status" value="1"/>
</dbReference>
<name>A0A200PQA1_MACCD</name>
<dbReference type="STRING" id="56857.A0A200PQA1"/>
<evidence type="ECO:0000256" key="3">
    <source>
        <dbReference type="ARBA" id="ARBA00022806"/>
    </source>
</evidence>
<dbReference type="Proteomes" id="UP000195402">
    <property type="component" value="Unassembled WGS sequence"/>
</dbReference>
<dbReference type="InParanoid" id="A0A200PQA1"/>
<dbReference type="InterPro" id="IPR041679">
    <property type="entry name" value="DNA2/NAM7-like_C"/>
</dbReference>
<dbReference type="AlphaFoldDB" id="A0A200PQA1"/>
<evidence type="ECO:0000259" key="8">
    <source>
        <dbReference type="Pfam" id="PF20073"/>
    </source>
</evidence>
<dbReference type="Pfam" id="PF20073">
    <property type="entry name" value="DUF6469"/>
    <property type="match status" value="1"/>
</dbReference>
<dbReference type="EMBL" id="MVGT01004337">
    <property type="protein sequence ID" value="OVA00394.1"/>
    <property type="molecule type" value="Genomic_DNA"/>
</dbReference>
<feature type="domain" description="DNA2/NAM7 helicase helicase" evidence="6">
    <location>
        <begin position="242"/>
        <end position="588"/>
    </location>
</feature>
<evidence type="ECO:0000259" key="6">
    <source>
        <dbReference type="Pfam" id="PF13086"/>
    </source>
</evidence>
<dbReference type="GO" id="GO:0005694">
    <property type="term" value="C:chromosome"/>
    <property type="evidence" value="ECO:0007669"/>
    <property type="project" value="UniProtKB-ARBA"/>
</dbReference>
<dbReference type="InterPro" id="IPR045055">
    <property type="entry name" value="DNA2/NAM7-like"/>
</dbReference>
<dbReference type="GO" id="GO:0004386">
    <property type="term" value="F:helicase activity"/>
    <property type="evidence" value="ECO:0007669"/>
    <property type="project" value="UniProtKB-KW"/>
</dbReference>
<dbReference type="OrthoDB" id="6513042at2759"/>
<dbReference type="OMA" id="CESTIPF"/>
<dbReference type="CDD" id="cd18808">
    <property type="entry name" value="SF1_C_Upf1"/>
    <property type="match status" value="1"/>
</dbReference>
<gene>
    <name evidence="9" type="ORF">BVC80_1181g13</name>
</gene>
<evidence type="ECO:0008006" key="11">
    <source>
        <dbReference type="Google" id="ProtNLM"/>
    </source>
</evidence>
<evidence type="ECO:0000256" key="5">
    <source>
        <dbReference type="SAM" id="MobiDB-lite"/>
    </source>
</evidence>
<sequence>MASSSTRNEGEAKDKSLVDVVFSWTLNDIFNQHLYKHEVQKIPETFSSVEQYLNSYRYPLLEETHADLSSSMSNLSESPRCKILSVKKDKKYKPPKNLVYKMIFETEDSKLEKEVYMPQACDVIAFSDVRPACVKDFIRISYIPALVLGVEDEGNPCMVRILASKPIMLEEGKQKKVLHRDSLFGVFLINIKTNLRIWKALHGGNKNIIKEVLRADSLVGVDCPLCSQKVECISGNDLHSFNLDESQLDAVQSSLATSACNHKKSVKLIWGPPGTGKTKTGSTLLWALLKMKCKTLTCAPTNTAVVEVTSRLMTIVRQALQDGNYGLGDIVLFGNKDRMKIDDHDDLHDVFLDYRCEILEQCFSPLAGWGSQLQSMICLLEEAYQQYHRHPENYESGNGEEEIMEGFRQFIRKRFSFIEKNMRFCINGICTHMPTSFISVRSVKNMYRTLHLLKLFRNLLYTGTFSDEELKKIFSSSETINCTDSTLLLSKSRNECLEILRSLEEFWVPKFTSYHKIKKFCLQNACLTFCTASSSATLCEFKDFWLVVIDEAAQLKECESAIPLQLPNVQHAILIGDERQLPAMVQSKISEKAEFGRSLFERLVTLGHKRHLLNIQYRMNPSISLFPNAEFYSNQISDAPSVKKGSYKQDLLQGNMFGPYSFIDVSYGKEEYDYRYSRKNLMEVAVISQIIENLFRASVANNKKVSVGVISPYKAQVFALTEKLGDKYETHSHFSVSVRSVDGFQGAEEDVIIISTVRSNANGSVGFLSNRQRTNVALTRARYCLWIVGNGQTLINSDSVWSKLVVDAKDRGCYFNLDDDRRLSKAVIDVLVELDKLFYLLDMNSLLFKRARWKVIFGDRFWKSLVRIKNLETRKELVALLMNLSSGWRDRPQVQKNLEVMDGTSSQLLEQNKICGLLNLLWSVDIVKKNKKYIQVLKFWDIVPSKKIPRLAQSLDVFFESYTVDKMNRCKYKCLEGTLEVPMSWKIGRNAVGLKNINDTDYAELSTGLASLNLGKEHIKAKHRSRGKSSQTKDSKRTK</sequence>